<dbReference type="AlphaFoldDB" id="A0A7W5ZKU5"/>
<dbReference type="Proteomes" id="UP000541352">
    <property type="component" value="Unassembled WGS sequence"/>
</dbReference>
<protein>
    <submittedName>
        <fullName evidence="3">Uncharacterized protein</fullName>
    </submittedName>
</protein>
<evidence type="ECO:0000256" key="1">
    <source>
        <dbReference type="SAM" id="MobiDB-lite"/>
    </source>
</evidence>
<reference evidence="3 4" key="1">
    <citation type="submission" date="2020-08" db="EMBL/GenBank/DDBJ databases">
        <title>Genomic Encyclopedia of Type Strains, Phase IV (KMG-IV): sequencing the most valuable type-strain genomes for metagenomic binning, comparative biology and taxonomic classification.</title>
        <authorList>
            <person name="Goeker M."/>
        </authorList>
    </citation>
    <scope>NUCLEOTIDE SEQUENCE [LARGE SCALE GENOMIC DNA]</scope>
    <source>
        <strain evidence="3 4">DSM 17976</strain>
    </source>
</reference>
<evidence type="ECO:0000256" key="2">
    <source>
        <dbReference type="SAM" id="Phobius"/>
    </source>
</evidence>
<evidence type="ECO:0000313" key="3">
    <source>
        <dbReference type="EMBL" id="MBB3839167.1"/>
    </source>
</evidence>
<feature type="transmembrane region" description="Helical" evidence="2">
    <location>
        <begin position="54"/>
        <end position="71"/>
    </location>
</feature>
<dbReference type="EMBL" id="JACIBY010000006">
    <property type="protein sequence ID" value="MBB3839167.1"/>
    <property type="molecule type" value="Genomic_DNA"/>
</dbReference>
<keyword evidence="2" id="KW-0812">Transmembrane</keyword>
<name>A0A7W5ZKU5_9BACT</name>
<comment type="caution">
    <text evidence="3">The sequence shown here is derived from an EMBL/GenBank/DDBJ whole genome shotgun (WGS) entry which is preliminary data.</text>
</comment>
<keyword evidence="2" id="KW-1133">Transmembrane helix</keyword>
<organism evidence="3 4">
    <name type="scientific">Runella defluvii</name>
    <dbReference type="NCBI Taxonomy" id="370973"/>
    <lineage>
        <taxon>Bacteria</taxon>
        <taxon>Pseudomonadati</taxon>
        <taxon>Bacteroidota</taxon>
        <taxon>Cytophagia</taxon>
        <taxon>Cytophagales</taxon>
        <taxon>Spirosomataceae</taxon>
        <taxon>Runella</taxon>
    </lineage>
</organism>
<accession>A0A7W5ZKU5</accession>
<gene>
    <name evidence="3" type="ORF">FHS57_003173</name>
</gene>
<sequence length="200" mass="22473">MVFAQFQVSELAEFLKYGISGLSAIAFILSFFLLNRESSRPKPRPEMLRSIRMFMGLTLVLGLVSGVAAIMNPESSPKPEKTKTTTTPTKKASLISKITSPRKEWVVEVFYDAGAKPLADQLAEELAAYKEYEVKTTQLSSSRKKELKITRSQIRYELVEKETATQLQKRLVKILPQDVSLSLKQITSSSPDYLSIFVCD</sequence>
<feature type="transmembrane region" description="Helical" evidence="2">
    <location>
        <begin position="14"/>
        <end position="34"/>
    </location>
</feature>
<dbReference type="RefSeq" id="WP_183975209.1">
    <property type="nucleotide sequence ID" value="NZ_JACIBY010000006.1"/>
</dbReference>
<keyword evidence="4" id="KW-1185">Reference proteome</keyword>
<feature type="region of interest" description="Disordered" evidence="1">
    <location>
        <begin position="72"/>
        <end position="91"/>
    </location>
</feature>
<evidence type="ECO:0000313" key="4">
    <source>
        <dbReference type="Proteomes" id="UP000541352"/>
    </source>
</evidence>
<keyword evidence="2" id="KW-0472">Membrane</keyword>
<proteinExistence type="predicted"/>